<sequence length="314" mass="34133">MFISIDIGGTTIKYGVVDRAGNILKQSTMKTEDNKEIFVKNIVTIINSLKGEFEIEGVGMCAPGIIKEDGFMVAAGAIKSLYGENIKKEIEEQTGFTVTIANDANSAAIAEQWIGNATNMRNYVCLVLGTGVGGAVVINNQIYAGSNGMAGEFGWTMINELPDEGDIEVATLNKKSAVVNGLCVNYNRKNLLVNKNAKETYDAKEVFELEKQGDVIAKEVLTDFFTNLAVGIINVMSSFDPDGILIGGGISNNKEFEERLLKQIKEVKSRHASINRMSKTIETPVLMAKLKNDAGIIGAAFLIKEKIDSKYKEL</sequence>
<dbReference type="InterPro" id="IPR000600">
    <property type="entry name" value="ROK"/>
</dbReference>
<accession>A0A7X6D7X7</accession>
<evidence type="ECO:0000313" key="3">
    <source>
        <dbReference type="Proteomes" id="UP000521358"/>
    </source>
</evidence>
<evidence type="ECO:0000256" key="1">
    <source>
        <dbReference type="ARBA" id="ARBA00006479"/>
    </source>
</evidence>
<organism evidence="2 3">
    <name type="scientific">Vagococcus fluvialis</name>
    <dbReference type="NCBI Taxonomy" id="2738"/>
    <lineage>
        <taxon>Bacteria</taxon>
        <taxon>Bacillati</taxon>
        <taxon>Bacillota</taxon>
        <taxon>Bacilli</taxon>
        <taxon>Lactobacillales</taxon>
        <taxon>Enterococcaceae</taxon>
        <taxon>Vagococcus</taxon>
    </lineage>
</organism>
<comment type="similarity">
    <text evidence="1">Belongs to the ROK (NagC/XylR) family.</text>
</comment>
<dbReference type="SUPFAM" id="SSF53067">
    <property type="entry name" value="Actin-like ATPase domain"/>
    <property type="match status" value="1"/>
</dbReference>
<proteinExistence type="inferred from homology"/>
<dbReference type="PANTHER" id="PTHR18964">
    <property type="entry name" value="ROK (REPRESSOR, ORF, KINASE) FAMILY"/>
    <property type="match status" value="1"/>
</dbReference>
<dbReference type="Pfam" id="PF00480">
    <property type="entry name" value="ROK"/>
    <property type="match status" value="1"/>
</dbReference>
<name>A0A7X6D7X7_9ENTE</name>
<dbReference type="Proteomes" id="UP000521358">
    <property type="component" value="Unassembled WGS sequence"/>
</dbReference>
<evidence type="ECO:0000313" key="2">
    <source>
        <dbReference type="EMBL" id="NKC67501.1"/>
    </source>
</evidence>
<dbReference type="AlphaFoldDB" id="A0A7X6D7X7"/>
<comment type="caution">
    <text evidence="2">The sequence shown here is derived from an EMBL/GenBank/DDBJ whole genome shotgun (WGS) entry which is preliminary data.</text>
</comment>
<dbReference type="Gene3D" id="3.30.420.40">
    <property type="match status" value="2"/>
</dbReference>
<dbReference type="PANTHER" id="PTHR18964:SF165">
    <property type="entry name" value="BETA-GLUCOSIDE KINASE"/>
    <property type="match status" value="1"/>
</dbReference>
<dbReference type="InterPro" id="IPR043129">
    <property type="entry name" value="ATPase_NBD"/>
</dbReference>
<protein>
    <submittedName>
        <fullName evidence="2">ROK family protein</fullName>
    </submittedName>
</protein>
<gene>
    <name evidence="2" type="ORF">HED35_05325</name>
</gene>
<dbReference type="RefSeq" id="WP_167806684.1">
    <property type="nucleotide sequence ID" value="NZ_JAAVMB010000004.1"/>
</dbReference>
<dbReference type="EMBL" id="JAAVMB010000004">
    <property type="protein sequence ID" value="NKC67501.1"/>
    <property type="molecule type" value="Genomic_DNA"/>
</dbReference>
<reference evidence="2 3" key="1">
    <citation type="submission" date="2020-03" db="EMBL/GenBank/DDBJ databases">
        <title>Bacterial samples isolated from urine from healthy bovine heifers (Gyr breed).</title>
        <authorList>
            <person name="Giannattasio-Ferraz S."/>
            <person name="Maskeri L."/>
            <person name="Penido A."/>
            <person name="Barbosa-Stancioli E.F."/>
            <person name="Putonti C."/>
        </authorList>
    </citation>
    <scope>NUCLEOTIDE SEQUENCE [LARGE SCALE GENOMIC DNA]</scope>
    <source>
        <strain evidence="2 3">UFMG-H7</strain>
    </source>
</reference>